<dbReference type="Proteomes" id="UP000049979">
    <property type="component" value="Unassembled WGS sequence"/>
</dbReference>
<evidence type="ECO:0000313" key="1">
    <source>
        <dbReference type="EMBL" id="CRL40643.1"/>
    </source>
</evidence>
<accession>A0A0M6WV32</accession>
<dbReference type="EMBL" id="CVRR01000036">
    <property type="protein sequence ID" value="CRL40643.1"/>
    <property type="molecule type" value="Genomic_DNA"/>
</dbReference>
<dbReference type="RefSeq" id="WP_055068286.1">
    <property type="nucleotide sequence ID" value="NZ_CP173697.1"/>
</dbReference>
<dbReference type="OrthoDB" id="2018261at2"/>
<name>A0A0M6WV32_9FIRM</name>
<organism evidence="1 2">
    <name type="scientific">Roseburia faecis</name>
    <dbReference type="NCBI Taxonomy" id="301302"/>
    <lineage>
        <taxon>Bacteria</taxon>
        <taxon>Bacillati</taxon>
        <taxon>Bacillota</taxon>
        <taxon>Clostridia</taxon>
        <taxon>Lachnospirales</taxon>
        <taxon>Lachnospiraceae</taxon>
        <taxon>Roseburia</taxon>
    </lineage>
</organism>
<gene>
    <name evidence="1" type="ORF">M72_31151</name>
</gene>
<proteinExistence type="predicted"/>
<reference evidence="2" key="1">
    <citation type="submission" date="2015-05" db="EMBL/GenBank/DDBJ databases">
        <authorList>
            <consortium name="Pathogen Informatics"/>
        </authorList>
    </citation>
    <scope>NUCLEOTIDE SEQUENCE [LARGE SCALE GENOMIC DNA]</scope>
    <source>
        <strain evidence="2">M72</strain>
    </source>
</reference>
<evidence type="ECO:0000313" key="2">
    <source>
        <dbReference type="Proteomes" id="UP000049979"/>
    </source>
</evidence>
<sequence length="354" mass="39713">MNIDYSQFYRGTTNIPSYGNGTYKKDTLVKYEFNTTDEHGNKIMDKMSREETLQAMKDIGSQYGDAVIVEFSGDGMAALVENKKGIVDANVTQEQRESMEARNAAFQKEITQDDNSLELPAYSGMYGADKAVASAVENCSKEEQGFVYDIIRQNFLVGNTGSMTEEERQANISLGMKKAEYAAENFIPEDSRKSFLEAMESIAKLASAGKADNNGNMDYGVGKGTYLGHGSNLVKTTNALDMMRTMDGSAYTEYQKISKESSNEDRQLNALKYLTNWYEGAVKKNPSMVDNYEKQSEEYVEKNVKDQKLDATFSDIKTENKAAFFESLKVFQNNNPNFLSSIINRELASKFWSI</sequence>
<keyword evidence="2" id="KW-1185">Reference proteome</keyword>
<dbReference type="AlphaFoldDB" id="A0A0M6WV32"/>
<protein>
    <submittedName>
        <fullName evidence="1">Uncharacterized protein</fullName>
    </submittedName>
</protein>